<evidence type="ECO:0000256" key="8">
    <source>
        <dbReference type="RuleBase" id="RU366017"/>
    </source>
</evidence>
<dbReference type="eggNOG" id="KOG4735">
    <property type="taxonomic scope" value="Eukaryota"/>
</dbReference>
<evidence type="ECO:0000256" key="1">
    <source>
        <dbReference type="ARBA" id="ARBA00004167"/>
    </source>
</evidence>
<keyword evidence="3 8" id="KW-0328">Glycosyltransferase</keyword>
<dbReference type="InterPro" id="IPR008166">
    <property type="entry name" value="Glyco_transf_92"/>
</dbReference>
<dbReference type="EnsemblMetazoa" id="SMAR000946-RA">
    <property type="protein sequence ID" value="SMAR000946-PA"/>
    <property type="gene ID" value="SMAR000946"/>
</dbReference>
<dbReference type="PANTHER" id="PTHR21461">
    <property type="entry name" value="GLYCOSYLTRANSFERASE FAMILY 92 PROTEIN"/>
    <property type="match status" value="1"/>
</dbReference>
<evidence type="ECO:0000256" key="5">
    <source>
        <dbReference type="ARBA" id="ARBA00022692"/>
    </source>
</evidence>
<dbReference type="GO" id="GO:0016020">
    <property type="term" value="C:membrane"/>
    <property type="evidence" value="ECO:0007669"/>
    <property type="project" value="UniProtKB-SubCell"/>
</dbReference>
<keyword evidence="6" id="KW-1133">Transmembrane helix</keyword>
<keyword evidence="7" id="KW-0472">Membrane</keyword>
<dbReference type="EC" id="2.4.1.-" evidence="8"/>
<dbReference type="Pfam" id="PF01697">
    <property type="entry name" value="Glyco_transf_92"/>
    <property type="match status" value="1"/>
</dbReference>
<evidence type="ECO:0000313" key="10">
    <source>
        <dbReference type="Proteomes" id="UP000014500"/>
    </source>
</evidence>
<accession>T1IJ87</accession>
<reference evidence="10" key="1">
    <citation type="submission" date="2011-05" db="EMBL/GenBank/DDBJ databases">
        <authorList>
            <person name="Richards S.R."/>
            <person name="Qu J."/>
            <person name="Jiang H."/>
            <person name="Jhangiani S.N."/>
            <person name="Agravi P."/>
            <person name="Goodspeed R."/>
            <person name="Gross S."/>
            <person name="Mandapat C."/>
            <person name="Jackson L."/>
            <person name="Mathew T."/>
            <person name="Pu L."/>
            <person name="Thornton R."/>
            <person name="Saada N."/>
            <person name="Wilczek-Boney K.B."/>
            <person name="Lee S."/>
            <person name="Kovar C."/>
            <person name="Wu Y."/>
            <person name="Scherer S.E."/>
            <person name="Worley K.C."/>
            <person name="Muzny D.M."/>
            <person name="Gibbs R."/>
        </authorList>
    </citation>
    <scope>NUCLEOTIDE SEQUENCE</scope>
    <source>
        <strain evidence="10">Brora</strain>
    </source>
</reference>
<evidence type="ECO:0000256" key="2">
    <source>
        <dbReference type="ARBA" id="ARBA00007647"/>
    </source>
</evidence>
<evidence type="ECO:0000256" key="4">
    <source>
        <dbReference type="ARBA" id="ARBA00022679"/>
    </source>
</evidence>
<comment type="similarity">
    <text evidence="2 8">Belongs to the glycosyltransferase 92 family.</text>
</comment>
<dbReference type="GO" id="GO:0016757">
    <property type="term" value="F:glycosyltransferase activity"/>
    <property type="evidence" value="ECO:0007669"/>
    <property type="project" value="UniProtKB-UniRule"/>
</dbReference>
<dbReference type="PhylomeDB" id="T1IJ87"/>
<keyword evidence="10" id="KW-1185">Reference proteome</keyword>
<keyword evidence="4 8" id="KW-0808">Transferase</keyword>
<dbReference type="AlphaFoldDB" id="T1IJ87"/>
<dbReference type="GO" id="GO:0005737">
    <property type="term" value="C:cytoplasm"/>
    <property type="evidence" value="ECO:0007669"/>
    <property type="project" value="TreeGrafter"/>
</dbReference>
<dbReference type="OMA" id="EYKYIWF"/>
<name>T1IJ87_STRMM</name>
<organism evidence="9 10">
    <name type="scientific">Strigamia maritima</name>
    <name type="common">European centipede</name>
    <name type="synonym">Geophilus maritimus</name>
    <dbReference type="NCBI Taxonomy" id="126957"/>
    <lineage>
        <taxon>Eukaryota</taxon>
        <taxon>Metazoa</taxon>
        <taxon>Ecdysozoa</taxon>
        <taxon>Arthropoda</taxon>
        <taxon>Myriapoda</taxon>
        <taxon>Chilopoda</taxon>
        <taxon>Pleurostigmophora</taxon>
        <taxon>Geophilomorpha</taxon>
        <taxon>Linotaeniidae</taxon>
        <taxon>Strigamia</taxon>
    </lineage>
</organism>
<reference evidence="9" key="2">
    <citation type="submission" date="2015-02" db="UniProtKB">
        <authorList>
            <consortium name="EnsemblMetazoa"/>
        </authorList>
    </citation>
    <scope>IDENTIFICATION</scope>
</reference>
<evidence type="ECO:0000256" key="3">
    <source>
        <dbReference type="ARBA" id="ARBA00022676"/>
    </source>
</evidence>
<dbReference type="HOGENOM" id="CLU_028069_0_0_1"/>
<protein>
    <recommendedName>
        <fullName evidence="8">Glycosyltransferase family 92 protein</fullName>
        <ecNumber evidence="8">2.4.1.-</ecNumber>
    </recommendedName>
</protein>
<evidence type="ECO:0000256" key="7">
    <source>
        <dbReference type="ARBA" id="ARBA00023136"/>
    </source>
</evidence>
<dbReference type="Proteomes" id="UP000014500">
    <property type="component" value="Unassembled WGS sequence"/>
</dbReference>
<comment type="subcellular location">
    <subcellularLocation>
        <location evidence="1">Membrane</location>
        <topology evidence="1">Single-pass membrane protein</topology>
    </subcellularLocation>
</comment>
<evidence type="ECO:0000313" key="9">
    <source>
        <dbReference type="EnsemblMetazoa" id="SMAR000946-PA"/>
    </source>
</evidence>
<sequence>MASIFSTLKVDQENPHVQLRVAAVNNLSDLGLIKNWATKIPSLPLQYQHSAIDYNILRCASYPKLTDINFHNEVWQEWTARPSGARFYIFGAYWDNRRKNKPAVHLLVMVDRLSLPDIICQFWYNTKTGKTPIAVESTRKPSYTYIWNKKWGNYFDGVLQPYLLTCLLTSRKDPPLSVSLVDKSCDNATNNVFVVVGKERKQETTNNSELKFAVCVKGLNFYFEDVSVRLIEWLELLRAFGVDKVFAYDLAVHPNVTKVLRYYENQNFVHVLPLTLPGDRLNVKSLMNFYFKHKKIFKRQAELIPYNDCFYRHRHEYDYIVLLDIDEIIVPLQDNTWSDLLHRLTANGAKTSDSFHASNVYFFDDSIHSHGWEKDIPIYMHMMQHIWRAKNHTKPGSYVKSFYSTKSVLTLHNHMPVSCLDYQNGNRPCKANQINVDIAQLQHYRKDCDASITKICKTLYHKNLVIDDNLRRYLEPVVNKTNFTLKILGFMDEIDTTHD</sequence>
<dbReference type="EMBL" id="AFFK01014481">
    <property type="status" value="NOT_ANNOTATED_CDS"/>
    <property type="molecule type" value="Genomic_DNA"/>
</dbReference>
<evidence type="ECO:0000256" key="6">
    <source>
        <dbReference type="ARBA" id="ARBA00022989"/>
    </source>
</evidence>
<keyword evidence="5" id="KW-0812">Transmembrane</keyword>
<proteinExistence type="inferred from homology"/>
<dbReference type="PANTHER" id="PTHR21461:SF83">
    <property type="entry name" value="GLYCOSYLTRANSFERASE FAMILY 92 PROTEIN"/>
    <property type="match status" value="1"/>
</dbReference>
<dbReference type="STRING" id="126957.T1IJ87"/>